<dbReference type="PANTHER" id="PTHR30193:SF37">
    <property type="entry name" value="INNER MEMBRANE ABC TRANSPORTER PERMEASE PROTEIN YCJO"/>
    <property type="match status" value="1"/>
</dbReference>
<gene>
    <name evidence="9" type="ORF">HZI73_06610</name>
</gene>
<evidence type="ECO:0000256" key="5">
    <source>
        <dbReference type="ARBA" id="ARBA00022989"/>
    </source>
</evidence>
<dbReference type="Proteomes" id="UP000683246">
    <property type="component" value="Chromosome"/>
</dbReference>
<dbReference type="GO" id="GO:0005886">
    <property type="term" value="C:plasma membrane"/>
    <property type="evidence" value="ECO:0007669"/>
    <property type="project" value="UniProtKB-SubCell"/>
</dbReference>
<dbReference type="InterPro" id="IPR000515">
    <property type="entry name" value="MetI-like"/>
</dbReference>
<feature type="domain" description="ABC transmembrane type-1" evidence="8">
    <location>
        <begin position="70"/>
        <end position="282"/>
    </location>
</feature>
<reference evidence="9" key="1">
    <citation type="submission" date="2020-07" db="EMBL/GenBank/DDBJ databases">
        <title>Vallitalea pronyensis genome.</title>
        <authorList>
            <person name="Postec A."/>
        </authorList>
    </citation>
    <scope>NUCLEOTIDE SEQUENCE</scope>
    <source>
        <strain evidence="9">FatNI3</strain>
    </source>
</reference>
<dbReference type="AlphaFoldDB" id="A0A8J8MHM9"/>
<dbReference type="KEGG" id="vpy:HZI73_06610"/>
<evidence type="ECO:0000256" key="7">
    <source>
        <dbReference type="RuleBase" id="RU363032"/>
    </source>
</evidence>
<feature type="transmembrane region" description="Helical" evidence="7">
    <location>
        <begin position="208"/>
        <end position="236"/>
    </location>
</feature>
<evidence type="ECO:0000256" key="3">
    <source>
        <dbReference type="ARBA" id="ARBA00022475"/>
    </source>
</evidence>
<dbReference type="EMBL" id="CP058649">
    <property type="protein sequence ID" value="QUI21992.1"/>
    <property type="molecule type" value="Genomic_DNA"/>
</dbReference>
<dbReference type="InterPro" id="IPR035906">
    <property type="entry name" value="MetI-like_sf"/>
</dbReference>
<dbReference type="RefSeq" id="WP_212697464.1">
    <property type="nucleotide sequence ID" value="NZ_CP058649.1"/>
</dbReference>
<evidence type="ECO:0000256" key="6">
    <source>
        <dbReference type="ARBA" id="ARBA00023136"/>
    </source>
</evidence>
<keyword evidence="4 7" id="KW-0812">Transmembrane</keyword>
<dbReference type="PROSITE" id="PS50928">
    <property type="entry name" value="ABC_TM1"/>
    <property type="match status" value="1"/>
</dbReference>
<dbReference type="InterPro" id="IPR051393">
    <property type="entry name" value="ABC_transporter_permease"/>
</dbReference>
<comment type="subcellular location">
    <subcellularLocation>
        <location evidence="1 7">Cell membrane</location>
        <topology evidence="1 7">Multi-pass membrane protein</topology>
    </subcellularLocation>
</comment>
<name>A0A8J8MHM9_9FIRM</name>
<keyword evidence="10" id="KW-1185">Reference proteome</keyword>
<feature type="transmembrane region" description="Helical" evidence="7">
    <location>
        <begin position="157"/>
        <end position="178"/>
    </location>
</feature>
<feature type="transmembrane region" description="Helical" evidence="7">
    <location>
        <begin position="70"/>
        <end position="96"/>
    </location>
</feature>
<keyword evidence="2 7" id="KW-0813">Transport</keyword>
<dbReference type="Gene3D" id="1.10.3720.10">
    <property type="entry name" value="MetI-like"/>
    <property type="match status" value="1"/>
</dbReference>
<dbReference type="Pfam" id="PF00528">
    <property type="entry name" value="BPD_transp_1"/>
    <property type="match status" value="1"/>
</dbReference>
<feature type="transmembrane region" description="Helical" evidence="7">
    <location>
        <begin position="256"/>
        <end position="284"/>
    </location>
</feature>
<organism evidence="9 10">
    <name type="scientific">Vallitalea pronyensis</name>
    <dbReference type="NCBI Taxonomy" id="1348613"/>
    <lineage>
        <taxon>Bacteria</taxon>
        <taxon>Bacillati</taxon>
        <taxon>Bacillota</taxon>
        <taxon>Clostridia</taxon>
        <taxon>Lachnospirales</taxon>
        <taxon>Vallitaleaceae</taxon>
        <taxon>Vallitalea</taxon>
    </lineage>
</organism>
<evidence type="ECO:0000259" key="8">
    <source>
        <dbReference type="PROSITE" id="PS50928"/>
    </source>
</evidence>
<dbReference type="CDD" id="cd06261">
    <property type="entry name" value="TM_PBP2"/>
    <property type="match status" value="1"/>
</dbReference>
<evidence type="ECO:0000256" key="4">
    <source>
        <dbReference type="ARBA" id="ARBA00022692"/>
    </source>
</evidence>
<protein>
    <submittedName>
        <fullName evidence="9">Sugar ABC transporter permease</fullName>
    </submittedName>
</protein>
<keyword evidence="6 7" id="KW-0472">Membrane</keyword>
<proteinExistence type="inferred from homology"/>
<evidence type="ECO:0000256" key="1">
    <source>
        <dbReference type="ARBA" id="ARBA00004651"/>
    </source>
</evidence>
<evidence type="ECO:0000313" key="9">
    <source>
        <dbReference type="EMBL" id="QUI21992.1"/>
    </source>
</evidence>
<evidence type="ECO:0000313" key="10">
    <source>
        <dbReference type="Proteomes" id="UP000683246"/>
    </source>
</evidence>
<comment type="similarity">
    <text evidence="7">Belongs to the binding-protein-dependent transport system permease family.</text>
</comment>
<feature type="transmembrane region" description="Helical" evidence="7">
    <location>
        <begin position="12"/>
        <end position="38"/>
    </location>
</feature>
<dbReference type="SUPFAM" id="SSF160964">
    <property type="entry name" value="MalF N-terminal region-like"/>
    <property type="match status" value="1"/>
</dbReference>
<keyword evidence="3" id="KW-1003">Cell membrane</keyword>
<accession>A0A8J8MHM9</accession>
<feature type="transmembrane region" description="Helical" evidence="7">
    <location>
        <begin position="108"/>
        <end position="128"/>
    </location>
</feature>
<evidence type="ECO:0000256" key="2">
    <source>
        <dbReference type="ARBA" id="ARBA00022448"/>
    </source>
</evidence>
<sequence length="293" mass="32494">MKKDISKRFYPMWLVSPAVVIYALFFIVPVILSLFLSFTDWNLHRIMSPSFVGFKNFIILFKDGIFVKAIFNTLLFASTTTVLKTVFGLLLALALIKKFRGNSILRTLYYLPCVLSTVVIGVLFTAILDTDGLMNNLLGAIGLEQVATNWLGSYGTAITSVILIESWIWAGFCMFIFISGLQAIPKDYYECADIEGCSKFQQFFKITLPLLVPSFTVVITLNISGALKVFDLIYVLTNGGPGFDTQVLNTYTYRAFGLGLLGESAASAIILSIIVVAISFILNLKLKSKEVEM</sequence>
<dbReference type="GO" id="GO:0055085">
    <property type="term" value="P:transmembrane transport"/>
    <property type="evidence" value="ECO:0007669"/>
    <property type="project" value="InterPro"/>
</dbReference>
<dbReference type="PANTHER" id="PTHR30193">
    <property type="entry name" value="ABC TRANSPORTER PERMEASE PROTEIN"/>
    <property type="match status" value="1"/>
</dbReference>
<keyword evidence="5 7" id="KW-1133">Transmembrane helix</keyword>
<dbReference type="SUPFAM" id="SSF161098">
    <property type="entry name" value="MetI-like"/>
    <property type="match status" value="1"/>
</dbReference>